<keyword evidence="2" id="KW-1185">Reference proteome</keyword>
<protein>
    <submittedName>
        <fullName evidence="1">Uncharacterized protein</fullName>
    </submittedName>
</protein>
<dbReference type="EMBL" id="JASGXD010000011">
    <property type="protein sequence ID" value="KAK6002542.1"/>
    <property type="molecule type" value="Genomic_DNA"/>
</dbReference>
<dbReference type="Proteomes" id="UP001341245">
    <property type="component" value="Unassembled WGS sequence"/>
</dbReference>
<comment type="caution">
    <text evidence="1">The sequence shown here is derived from an EMBL/GenBank/DDBJ whole genome shotgun (WGS) entry which is preliminary data.</text>
</comment>
<evidence type="ECO:0000313" key="1">
    <source>
        <dbReference type="EMBL" id="KAK6002542.1"/>
    </source>
</evidence>
<gene>
    <name evidence="1" type="ORF">QM012_001292</name>
</gene>
<organism evidence="1 2">
    <name type="scientific">Aureobasidium pullulans</name>
    <name type="common">Black yeast</name>
    <name type="synonym">Pullularia pullulans</name>
    <dbReference type="NCBI Taxonomy" id="5580"/>
    <lineage>
        <taxon>Eukaryota</taxon>
        <taxon>Fungi</taxon>
        <taxon>Dikarya</taxon>
        <taxon>Ascomycota</taxon>
        <taxon>Pezizomycotina</taxon>
        <taxon>Dothideomycetes</taxon>
        <taxon>Dothideomycetidae</taxon>
        <taxon>Dothideales</taxon>
        <taxon>Saccotheciaceae</taxon>
        <taxon>Aureobasidium</taxon>
    </lineage>
</organism>
<sequence length="463" mass="51096">MARPICTTPVPSCSMRPLTSTDITNIASSSASCTEAPYPAECATATDATPWINLAFRCFGVHAFGTQAALLSLMLYESGSFKYNINQYPGVPGQGTRNMQSPGFNLKYAQWLAVNMTDSGISIQQVQKAEEEGPVEVLALVNGDRWSFASAAWFLTTQCDEEISQGLAASTEEGWEAYLTQCNAILQHEERPKAIGTSANEEGTSDEAFVADQNDTGLVTPGVDIIGSKLKRKRIDSVGSPTPREGLSKRQRGEKVGCLKVGTYSAMFEQRDLGESFTLHLLANSNAELATGDEDIWRVRNEKMPTARLSTDRFTEANLHTAWLFLRNGKQPNMSTYSIDQKWNVGKKFGELSKIFPDNGQLGPLESLEPEILRKSIQAPEEECRMTEYAAWLKVLKAYDPEMMRLREDMIEATENDFPGLATDLSELEVLGPVWLYDYHLGVGASVDVDAGLQEVVREETQI</sequence>
<accession>A0ABR0TEF2</accession>
<evidence type="ECO:0000313" key="2">
    <source>
        <dbReference type="Proteomes" id="UP001341245"/>
    </source>
</evidence>
<dbReference type="PROSITE" id="PS51257">
    <property type="entry name" value="PROKAR_LIPOPROTEIN"/>
    <property type="match status" value="1"/>
</dbReference>
<reference evidence="1 2" key="1">
    <citation type="submission" date="2023-11" db="EMBL/GenBank/DDBJ databases">
        <title>Draft genome sequence and annotation of the polyextremotolerant black yeast-like fungus Aureobasidium pullulans NRRL 62042.</title>
        <authorList>
            <person name="Dielentheis-Frenken M.R.E."/>
            <person name="Wibberg D."/>
            <person name="Blank L.M."/>
            <person name="Tiso T."/>
        </authorList>
    </citation>
    <scope>NUCLEOTIDE SEQUENCE [LARGE SCALE GENOMIC DNA]</scope>
    <source>
        <strain evidence="1 2">NRRL 62042</strain>
    </source>
</reference>
<proteinExistence type="predicted"/>
<name>A0ABR0TEF2_AURPU</name>